<sequence>MPRHQPSPLPNGLLLLLFLLPLLSLLQVLPRLLLLLLPPLLSLLQFLPPLLSLFQFLPMRLLPFLLQIQVQVQLQSGLRSRLLRWWVPQHRGSEEADYCTSMDLELASSLTNPDSWAADNILDSLDMGLWRLTPEAPPTDVLEVAVAEG</sequence>
<evidence type="ECO:0000313" key="1">
    <source>
        <dbReference type="EMBL" id="KAJ8358022.1"/>
    </source>
</evidence>
<gene>
    <name evidence="1" type="ORF">AAFF_G00043510</name>
</gene>
<name>A0AAD7R238_9TELE</name>
<dbReference type="EMBL" id="JAINUG010001231">
    <property type="protein sequence ID" value="KAJ8358022.1"/>
    <property type="molecule type" value="Genomic_DNA"/>
</dbReference>
<proteinExistence type="predicted"/>
<keyword evidence="2" id="KW-1185">Reference proteome</keyword>
<dbReference type="AlphaFoldDB" id="A0AAD7R238"/>
<reference evidence="1" key="1">
    <citation type="journal article" date="2023" name="Science">
        <title>Genome structures resolve the early diversification of teleost fishes.</title>
        <authorList>
            <person name="Parey E."/>
            <person name="Louis A."/>
            <person name="Montfort J."/>
            <person name="Bouchez O."/>
            <person name="Roques C."/>
            <person name="Iampietro C."/>
            <person name="Lluch J."/>
            <person name="Castinel A."/>
            <person name="Donnadieu C."/>
            <person name="Desvignes T."/>
            <person name="Floi Bucao C."/>
            <person name="Jouanno E."/>
            <person name="Wen M."/>
            <person name="Mejri S."/>
            <person name="Dirks R."/>
            <person name="Jansen H."/>
            <person name="Henkel C."/>
            <person name="Chen W.J."/>
            <person name="Zahm M."/>
            <person name="Cabau C."/>
            <person name="Klopp C."/>
            <person name="Thompson A.W."/>
            <person name="Robinson-Rechavi M."/>
            <person name="Braasch I."/>
            <person name="Lecointre G."/>
            <person name="Bobe J."/>
            <person name="Postlethwait J.H."/>
            <person name="Berthelot C."/>
            <person name="Roest Crollius H."/>
            <person name="Guiguen Y."/>
        </authorList>
    </citation>
    <scope>NUCLEOTIDE SEQUENCE</scope>
    <source>
        <strain evidence="1">NC1722</strain>
    </source>
</reference>
<dbReference type="Proteomes" id="UP001221898">
    <property type="component" value="Unassembled WGS sequence"/>
</dbReference>
<accession>A0AAD7R238</accession>
<evidence type="ECO:0000313" key="2">
    <source>
        <dbReference type="Proteomes" id="UP001221898"/>
    </source>
</evidence>
<organism evidence="1 2">
    <name type="scientific">Aldrovandia affinis</name>
    <dbReference type="NCBI Taxonomy" id="143900"/>
    <lineage>
        <taxon>Eukaryota</taxon>
        <taxon>Metazoa</taxon>
        <taxon>Chordata</taxon>
        <taxon>Craniata</taxon>
        <taxon>Vertebrata</taxon>
        <taxon>Euteleostomi</taxon>
        <taxon>Actinopterygii</taxon>
        <taxon>Neopterygii</taxon>
        <taxon>Teleostei</taxon>
        <taxon>Notacanthiformes</taxon>
        <taxon>Halosauridae</taxon>
        <taxon>Aldrovandia</taxon>
    </lineage>
</organism>
<protein>
    <submittedName>
        <fullName evidence="1">Uncharacterized protein</fullName>
    </submittedName>
</protein>
<comment type="caution">
    <text evidence="1">The sequence shown here is derived from an EMBL/GenBank/DDBJ whole genome shotgun (WGS) entry which is preliminary data.</text>
</comment>